<feature type="compositionally biased region" description="Polar residues" evidence="1">
    <location>
        <begin position="42"/>
        <end position="66"/>
    </location>
</feature>
<feature type="compositionally biased region" description="Polar residues" evidence="1">
    <location>
        <begin position="18"/>
        <end position="28"/>
    </location>
</feature>
<keyword evidence="3" id="KW-1185">Reference proteome</keyword>
<dbReference type="AlphaFoldDB" id="A0A0B7NWU3"/>
<evidence type="ECO:0000256" key="1">
    <source>
        <dbReference type="SAM" id="MobiDB-lite"/>
    </source>
</evidence>
<evidence type="ECO:0000313" key="3">
    <source>
        <dbReference type="Proteomes" id="UP000054107"/>
    </source>
</evidence>
<evidence type="ECO:0000313" key="2">
    <source>
        <dbReference type="EMBL" id="CEP19848.1"/>
    </source>
</evidence>
<reference evidence="2 3" key="1">
    <citation type="submission" date="2014-09" db="EMBL/GenBank/DDBJ databases">
        <authorList>
            <person name="Ellenberger Sabrina"/>
        </authorList>
    </citation>
    <scope>NUCLEOTIDE SEQUENCE [LARGE SCALE GENOMIC DNA]</scope>
    <source>
        <strain evidence="2 3">CBS 412.66</strain>
    </source>
</reference>
<organism evidence="2 3">
    <name type="scientific">Parasitella parasitica</name>
    <dbReference type="NCBI Taxonomy" id="35722"/>
    <lineage>
        <taxon>Eukaryota</taxon>
        <taxon>Fungi</taxon>
        <taxon>Fungi incertae sedis</taxon>
        <taxon>Mucoromycota</taxon>
        <taxon>Mucoromycotina</taxon>
        <taxon>Mucoromycetes</taxon>
        <taxon>Mucorales</taxon>
        <taxon>Mucorineae</taxon>
        <taxon>Mucoraceae</taxon>
        <taxon>Parasitella</taxon>
    </lineage>
</organism>
<sequence>METTWIRHLHLQPPQLTPRISSKHMFSSTQHLQQQNHLTHPIQPTSPQQLRSFQLSPTRASTSKRP</sequence>
<dbReference type="EMBL" id="LN734117">
    <property type="protein sequence ID" value="CEP19848.1"/>
    <property type="molecule type" value="Genomic_DNA"/>
</dbReference>
<accession>A0A0B7NWU3</accession>
<feature type="compositionally biased region" description="Low complexity" evidence="1">
    <location>
        <begin position="29"/>
        <end position="40"/>
    </location>
</feature>
<name>A0A0B7NWU3_9FUNG</name>
<gene>
    <name evidence="2" type="primary">PARPA_14166.1 scaffold 48340</name>
</gene>
<protein>
    <submittedName>
        <fullName evidence="2">Uncharacterized protein</fullName>
    </submittedName>
</protein>
<dbReference type="Proteomes" id="UP000054107">
    <property type="component" value="Unassembled WGS sequence"/>
</dbReference>
<feature type="region of interest" description="Disordered" evidence="1">
    <location>
        <begin position="16"/>
        <end position="66"/>
    </location>
</feature>
<proteinExistence type="predicted"/>